<evidence type="ECO:0000313" key="7">
    <source>
        <dbReference type="Proteomes" id="UP000515158"/>
    </source>
</evidence>
<proteinExistence type="inferred from homology"/>
<keyword evidence="2" id="KW-0645">Protease</keyword>
<dbReference type="AlphaFoldDB" id="A0A6P8Y9L4"/>
<dbReference type="RefSeq" id="XP_034236343.1">
    <property type="nucleotide sequence ID" value="XM_034380452.1"/>
</dbReference>
<dbReference type="OrthoDB" id="8188607at2759"/>
<dbReference type="Gene3D" id="3.40.395.10">
    <property type="entry name" value="Adenoviral Proteinase, Chain A"/>
    <property type="match status" value="1"/>
</dbReference>
<evidence type="ECO:0000256" key="1">
    <source>
        <dbReference type="ARBA" id="ARBA00005234"/>
    </source>
</evidence>
<dbReference type="GO" id="GO:0060255">
    <property type="term" value="P:regulation of macromolecule metabolic process"/>
    <property type="evidence" value="ECO:0007669"/>
    <property type="project" value="UniProtKB-ARBA"/>
</dbReference>
<feature type="region of interest" description="Disordered" evidence="5">
    <location>
        <begin position="326"/>
        <end position="380"/>
    </location>
</feature>
<evidence type="ECO:0000313" key="8">
    <source>
        <dbReference type="RefSeq" id="XP_034236343.1"/>
    </source>
</evidence>
<dbReference type="GO" id="GO:0080090">
    <property type="term" value="P:regulation of primary metabolic process"/>
    <property type="evidence" value="ECO:0007669"/>
    <property type="project" value="UniProtKB-ARBA"/>
</dbReference>
<comment type="similarity">
    <text evidence="1">Belongs to the peptidase C48 family.</text>
</comment>
<gene>
    <name evidence="8" type="primary">LOC117642366</name>
</gene>
<dbReference type="Proteomes" id="UP000515158">
    <property type="component" value="Unplaced"/>
</dbReference>
<dbReference type="Pfam" id="PF02902">
    <property type="entry name" value="Peptidase_C48"/>
    <property type="match status" value="1"/>
</dbReference>
<accession>A0A6P8Y9L4</accession>
<dbReference type="GO" id="GO:0005634">
    <property type="term" value="C:nucleus"/>
    <property type="evidence" value="ECO:0007669"/>
    <property type="project" value="TreeGrafter"/>
</dbReference>
<feature type="region of interest" description="Disordered" evidence="5">
    <location>
        <begin position="18"/>
        <end position="39"/>
    </location>
</feature>
<keyword evidence="3" id="KW-0378">Hydrolase</keyword>
<name>A0A6P8Y9L4_THRPL</name>
<dbReference type="PANTHER" id="PTHR12606">
    <property type="entry name" value="SENTRIN/SUMO-SPECIFIC PROTEASE"/>
    <property type="match status" value="1"/>
</dbReference>
<keyword evidence="4" id="KW-0788">Thiol protease</keyword>
<dbReference type="KEGG" id="tpal:117642366"/>
<dbReference type="GeneID" id="117642366"/>
<dbReference type="PROSITE" id="PS50600">
    <property type="entry name" value="ULP_PROTEASE"/>
    <property type="match status" value="1"/>
</dbReference>
<reference evidence="8" key="1">
    <citation type="submission" date="2025-08" db="UniProtKB">
        <authorList>
            <consortium name="RefSeq"/>
        </authorList>
    </citation>
    <scope>IDENTIFICATION</scope>
    <source>
        <tissue evidence="8">Total insect</tissue>
    </source>
</reference>
<dbReference type="InterPro" id="IPR038765">
    <property type="entry name" value="Papain-like_cys_pep_sf"/>
</dbReference>
<dbReference type="PANTHER" id="PTHR12606:SF141">
    <property type="entry name" value="GH15225P-RELATED"/>
    <property type="match status" value="1"/>
</dbReference>
<evidence type="ECO:0000256" key="5">
    <source>
        <dbReference type="SAM" id="MobiDB-lite"/>
    </source>
</evidence>
<sequence length="722" mass="82599">MGGFANFFHTCLEYFTGGSSSSAQPNKKRRGEELPNQGSKVRRIENVTLIDDDNRRHVTEFHARTNRIEKDFMPVNQVKKIGSVRILKWGLNGKENHVQYLSHHNPLSNSGTAHYTEEVQVLEENIKGNTFFRKDRNSLNMGSTSNYKNAARSSDDEIEEIFPPSRKTFKKKTAEVVETYRSPQLKKSPDVIEVYQPLQSKKKVNDNEVQILKERSSSSKEGHGLPTSFPRKPFKAIDPCVPASSTPILFTSRRALVRSPDQRDIVQSPSMSNGIESCQYRTQSSLLSVDSNSSRKNNTLLHMKRAEENQIYNKVFKSSYGADRLLPQHQQPLPPTSHKSADKSFDGSRRWSGLFSRPAKMPGALDTSLSSKDALPSERINVSVERTNIKEPSTSASRQSDDTDLQYLGEVHTSVHTVSPSYAPDVMEELLQKYEKLQNERMAQAKQEEKSIKLLEERNRLAYIDRQKQVEHELVDQIKSYLKVVEEPTIEVEEEKEAPLPELTDAMNAEINKALAAPPDAVLVSAFNLTIKGRDMRTLKDLAWLNDEIINFYMNMIIERGKADNYPSVHAFNTFFFPKLISTGYDSLKRWTKKVDIFAHDYLLVPVHRGMHWCMAIIDMKEKVIRYYDSMDGRFPQCMDALMNYLHKESLDKKKQPFDSTGWAKEHAEGIPQQNNGSDCGMFACMYAEYISRGAEITFTQENMPYFRRKAVYEILKAKLLC</sequence>
<evidence type="ECO:0000256" key="3">
    <source>
        <dbReference type="ARBA" id="ARBA00022801"/>
    </source>
</evidence>
<organism evidence="8">
    <name type="scientific">Thrips palmi</name>
    <name type="common">Melon thrips</name>
    <dbReference type="NCBI Taxonomy" id="161013"/>
    <lineage>
        <taxon>Eukaryota</taxon>
        <taxon>Metazoa</taxon>
        <taxon>Ecdysozoa</taxon>
        <taxon>Arthropoda</taxon>
        <taxon>Hexapoda</taxon>
        <taxon>Insecta</taxon>
        <taxon>Pterygota</taxon>
        <taxon>Neoptera</taxon>
        <taxon>Paraneoptera</taxon>
        <taxon>Thysanoptera</taxon>
        <taxon>Terebrantia</taxon>
        <taxon>Thripoidea</taxon>
        <taxon>Thripidae</taxon>
        <taxon>Thrips</taxon>
    </lineage>
</organism>
<dbReference type="InParanoid" id="A0A6P8Y9L4"/>
<feature type="domain" description="Ubiquitin-like protease family profile" evidence="6">
    <location>
        <begin position="529"/>
        <end position="691"/>
    </location>
</feature>
<dbReference type="GO" id="GO:0006508">
    <property type="term" value="P:proteolysis"/>
    <property type="evidence" value="ECO:0007669"/>
    <property type="project" value="UniProtKB-KW"/>
</dbReference>
<dbReference type="SUPFAM" id="SSF54001">
    <property type="entry name" value="Cysteine proteinases"/>
    <property type="match status" value="1"/>
</dbReference>
<dbReference type="FunFam" id="3.40.395.10:FF:000001">
    <property type="entry name" value="Sentrin-specific protease 1"/>
    <property type="match status" value="1"/>
</dbReference>
<evidence type="ECO:0000256" key="4">
    <source>
        <dbReference type="ARBA" id="ARBA00022807"/>
    </source>
</evidence>
<protein>
    <submittedName>
        <fullName evidence="8">Sentrin-specific protease 1-like isoform X1</fullName>
    </submittedName>
</protein>
<evidence type="ECO:0000259" key="6">
    <source>
        <dbReference type="PROSITE" id="PS50600"/>
    </source>
</evidence>
<evidence type="ECO:0000256" key="2">
    <source>
        <dbReference type="ARBA" id="ARBA00022670"/>
    </source>
</evidence>
<dbReference type="GO" id="GO:0016926">
    <property type="term" value="P:protein desumoylation"/>
    <property type="evidence" value="ECO:0007669"/>
    <property type="project" value="TreeGrafter"/>
</dbReference>
<dbReference type="GO" id="GO:0016929">
    <property type="term" value="F:deSUMOylase activity"/>
    <property type="evidence" value="ECO:0007669"/>
    <property type="project" value="TreeGrafter"/>
</dbReference>
<feature type="compositionally biased region" description="Basic and acidic residues" evidence="5">
    <location>
        <begin position="339"/>
        <end position="349"/>
    </location>
</feature>
<keyword evidence="7" id="KW-1185">Reference proteome</keyword>
<dbReference type="InterPro" id="IPR003653">
    <property type="entry name" value="Peptidase_C48_C"/>
</dbReference>